<dbReference type="InterPro" id="IPR005841">
    <property type="entry name" value="Alpha-D-phosphohexomutase_SF"/>
</dbReference>
<sequence>MSTSHATVDPSIFKAYDVRGVYGETLNEETAYLIGRAAAQYLNVPEIAVGRDMRVSSPQIAASLIKGISDQGVNVIELGQITTDGLYFAVGKFSYPAGAMVTASHNPGKYNGIKFCRAEARPISLDTGLGDIRDLAVSGNITEPAKKGTVTQQDVIDDYVQHALSFIDVTKIKPLKVVVDAGNGMAGLIMPRVFKHLPCELVPLYFELDGTFPHHPASPIEPENMVDVQKKVREVGADLGAAFDGDADRMFPVDEHGDLVDGSMVTAMVANSLLRKQPGSTILYNLIVSKSVPELIEELGGKGLRTRVGHSFIKADMRKANGIFGGEHSGHFYFRDNWFADSGLIALLILLELVSIEDKPLSEIIKPLDHWVRSGEINSTVSDAQSKLKSLQEHFGKTAKSVDDLDGLTFDYGDWWFNVRSSNTEPLLRLNAEAKTQELLEQKRDEVLNFIRS</sequence>
<keyword evidence="3" id="KW-0597">Phosphoprotein</keyword>
<reference evidence="11 12" key="1">
    <citation type="submission" date="2019-01" db="EMBL/GenBank/DDBJ databases">
        <title>Draft genome sequence of Dictyobacter sp. Uno17.</title>
        <authorList>
            <person name="Wang C.M."/>
            <person name="Zheng Y."/>
            <person name="Sakai Y."/>
            <person name="Abe K."/>
            <person name="Yokota A."/>
            <person name="Yabe S."/>
        </authorList>
    </citation>
    <scope>NUCLEOTIDE SEQUENCE [LARGE SCALE GENOMIC DNA]</scope>
    <source>
        <strain evidence="11 12">Uno17</strain>
    </source>
</reference>
<accession>A0A5A5T955</accession>
<comment type="cofactor">
    <cofactor evidence="1">
        <name>Mg(2+)</name>
        <dbReference type="ChEBI" id="CHEBI:18420"/>
    </cofactor>
</comment>
<dbReference type="InterPro" id="IPR005844">
    <property type="entry name" value="A-D-PHexomutase_a/b/a-I"/>
</dbReference>
<evidence type="ECO:0000256" key="2">
    <source>
        <dbReference type="ARBA" id="ARBA00010231"/>
    </source>
</evidence>
<dbReference type="Pfam" id="PF02878">
    <property type="entry name" value="PGM_PMM_I"/>
    <property type="match status" value="1"/>
</dbReference>
<name>A0A5A5T955_9CHLR</name>
<dbReference type="RefSeq" id="WP_149400713.1">
    <property type="nucleotide sequence ID" value="NZ_BIXY01000013.1"/>
</dbReference>
<comment type="caution">
    <text evidence="11">The sequence shown here is derived from an EMBL/GenBank/DDBJ whole genome shotgun (WGS) entry which is preliminary data.</text>
</comment>
<evidence type="ECO:0000256" key="5">
    <source>
        <dbReference type="ARBA" id="ARBA00022842"/>
    </source>
</evidence>
<dbReference type="Pfam" id="PF00408">
    <property type="entry name" value="PGM_PMM_IV"/>
    <property type="match status" value="1"/>
</dbReference>
<dbReference type="AlphaFoldDB" id="A0A5A5T955"/>
<dbReference type="SUPFAM" id="SSF53738">
    <property type="entry name" value="Phosphoglucomutase, first 3 domains"/>
    <property type="match status" value="3"/>
</dbReference>
<evidence type="ECO:0000259" key="8">
    <source>
        <dbReference type="Pfam" id="PF02878"/>
    </source>
</evidence>
<dbReference type="PANTHER" id="PTHR43771">
    <property type="entry name" value="PHOSPHOMANNOMUTASE"/>
    <property type="match status" value="1"/>
</dbReference>
<dbReference type="SUPFAM" id="SSF55957">
    <property type="entry name" value="Phosphoglucomutase, C-terminal domain"/>
    <property type="match status" value="1"/>
</dbReference>
<protein>
    <submittedName>
        <fullName evidence="11">Phosphomannomutase/phosphoglucomutase</fullName>
    </submittedName>
</protein>
<organism evidence="11 12">
    <name type="scientific">Dictyobacter arantiisoli</name>
    <dbReference type="NCBI Taxonomy" id="2014874"/>
    <lineage>
        <taxon>Bacteria</taxon>
        <taxon>Bacillati</taxon>
        <taxon>Chloroflexota</taxon>
        <taxon>Ktedonobacteria</taxon>
        <taxon>Ktedonobacterales</taxon>
        <taxon>Dictyobacteraceae</taxon>
        <taxon>Dictyobacter</taxon>
    </lineage>
</organism>
<evidence type="ECO:0000313" key="11">
    <source>
        <dbReference type="EMBL" id="GCF07706.1"/>
    </source>
</evidence>
<evidence type="ECO:0000259" key="7">
    <source>
        <dbReference type="Pfam" id="PF00408"/>
    </source>
</evidence>
<feature type="domain" description="Alpha-D-phosphohexomutase alpha/beta/alpha" evidence="8">
    <location>
        <begin position="12"/>
        <end position="126"/>
    </location>
</feature>
<dbReference type="Gene3D" id="3.40.120.10">
    <property type="entry name" value="Alpha-D-Glucose-1,6-Bisphosphate, subunit A, domain 3"/>
    <property type="match status" value="3"/>
</dbReference>
<evidence type="ECO:0000256" key="4">
    <source>
        <dbReference type="ARBA" id="ARBA00022723"/>
    </source>
</evidence>
<dbReference type="Pfam" id="PF02880">
    <property type="entry name" value="PGM_PMM_III"/>
    <property type="match status" value="1"/>
</dbReference>
<dbReference type="GO" id="GO:0046872">
    <property type="term" value="F:metal ion binding"/>
    <property type="evidence" value="ECO:0007669"/>
    <property type="project" value="UniProtKB-KW"/>
</dbReference>
<dbReference type="InterPro" id="IPR005846">
    <property type="entry name" value="A-D-PHexomutase_a/b/a-III"/>
</dbReference>
<dbReference type="Pfam" id="PF02879">
    <property type="entry name" value="PGM_PMM_II"/>
    <property type="match status" value="1"/>
</dbReference>
<dbReference type="CDD" id="cd03089">
    <property type="entry name" value="PMM_PGM"/>
    <property type="match status" value="1"/>
</dbReference>
<dbReference type="InterPro" id="IPR005845">
    <property type="entry name" value="A-D-PHexomutase_a/b/a-II"/>
</dbReference>
<dbReference type="GO" id="GO:0005975">
    <property type="term" value="P:carbohydrate metabolic process"/>
    <property type="evidence" value="ECO:0007669"/>
    <property type="project" value="InterPro"/>
</dbReference>
<evidence type="ECO:0000256" key="6">
    <source>
        <dbReference type="ARBA" id="ARBA00023235"/>
    </source>
</evidence>
<feature type="domain" description="Alpha-D-phosphohexomutase alpha/beta/alpha" evidence="9">
    <location>
        <begin position="157"/>
        <end position="257"/>
    </location>
</feature>
<dbReference type="InterPro" id="IPR036900">
    <property type="entry name" value="A-D-PHexomutase_C_sf"/>
</dbReference>
<dbReference type="InterPro" id="IPR005843">
    <property type="entry name" value="A-D-PHexomutase_C"/>
</dbReference>
<dbReference type="PANTHER" id="PTHR43771:SF1">
    <property type="entry name" value="PHOSPHOMANNOMUTASE"/>
    <property type="match status" value="1"/>
</dbReference>
<dbReference type="Gene3D" id="3.30.310.50">
    <property type="entry name" value="Alpha-D-phosphohexomutase, C-terminal domain"/>
    <property type="match status" value="1"/>
</dbReference>
<proteinExistence type="inferred from homology"/>
<keyword evidence="6" id="KW-0413">Isomerase</keyword>
<keyword evidence="4" id="KW-0479">Metal-binding</keyword>
<comment type="similarity">
    <text evidence="2">Belongs to the phosphohexose mutase family.</text>
</comment>
<evidence type="ECO:0000259" key="10">
    <source>
        <dbReference type="Pfam" id="PF02880"/>
    </source>
</evidence>
<dbReference type="GO" id="GO:0016868">
    <property type="term" value="F:intramolecular phosphotransferase activity"/>
    <property type="evidence" value="ECO:0007669"/>
    <property type="project" value="InterPro"/>
</dbReference>
<dbReference type="InterPro" id="IPR016055">
    <property type="entry name" value="A-D-PHexomutase_a/b/a-I/II/III"/>
</dbReference>
<dbReference type="Proteomes" id="UP000322530">
    <property type="component" value="Unassembled WGS sequence"/>
</dbReference>
<evidence type="ECO:0000259" key="9">
    <source>
        <dbReference type="Pfam" id="PF02879"/>
    </source>
</evidence>
<dbReference type="EMBL" id="BIXY01000013">
    <property type="protein sequence ID" value="GCF07706.1"/>
    <property type="molecule type" value="Genomic_DNA"/>
</dbReference>
<feature type="domain" description="Alpha-D-phosphohexomutase C-terminal" evidence="7">
    <location>
        <begin position="376"/>
        <end position="448"/>
    </location>
</feature>
<keyword evidence="12" id="KW-1185">Reference proteome</keyword>
<dbReference type="OrthoDB" id="9806956at2"/>
<gene>
    <name evidence="11" type="primary">manB</name>
    <name evidence="11" type="ORF">KDI_12700</name>
</gene>
<feature type="domain" description="Alpha-D-phosphohexomutase alpha/beta/alpha" evidence="10">
    <location>
        <begin position="261"/>
        <end position="366"/>
    </location>
</feature>
<keyword evidence="5" id="KW-0460">Magnesium</keyword>
<dbReference type="PRINTS" id="PR00509">
    <property type="entry name" value="PGMPMM"/>
</dbReference>
<evidence type="ECO:0000256" key="1">
    <source>
        <dbReference type="ARBA" id="ARBA00001946"/>
    </source>
</evidence>
<evidence type="ECO:0000256" key="3">
    <source>
        <dbReference type="ARBA" id="ARBA00022553"/>
    </source>
</evidence>
<evidence type="ECO:0000313" key="12">
    <source>
        <dbReference type="Proteomes" id="UP000322530"/>
    </source>
</evidence>